<dbReference type="Gene3D" id="3.90.1300.10">
    <property type="entry name" value="Amidase signature (AS) domain"/>
    <property type="match status" value="1"/>
</dbReference>
<sequence>MLLKEYIRCDVTELAKRIKTREISPHEAMDCALSRINEVNTTLNAIVTDCSDFAKKCLTSLRGDEPFYGVPLLIKDLGHWIAGVRSTEGSRFFSHNISPITSDLVNKMISLGFIPIAKTNTPELGLSYVTEPTLLGPCRNPYDLNRTPGGSSGGSAAAIAAGIAPISTASDGGGSIRIPAACCGLFGFKPTTGITPTGPLTDELWSGLAVNFVLTRSLRDSEALFNELAELSRVRPLHPHKKLNILHLEGVFAPVPVASPCIEAVNKVEELLKNLGHTIQRKYLALDLNAIGDCVIKIIAANTYTVIKLQEAQLSQKAKPDALEPITWEFYKRGEALSAYEYILARTRLFQLVQPLHQLLDQTDVVLTPALAQLPLLIGGLSTNEEFDLYLQKNMEFSPFTSLFNQAGLPAMTLPVMFDNQLPISVQMGAAKGNDLLLYALAKELQPLLPDFNQLMPLNSG</sequence>
<protein>
    <submittedName>
        <fullName evidence="2">Amidase</fullName>
        <ecNumber evidence="2">3.5.1.4</ecNumber>
    </submittedName>
</protein>
<dbReference type="GO" id="GO:0004040">
    <property type="term" value="F:amidase activity"/>
    <property type="evidence" value="ECO:0007669"/>
    <property type="project" value="UniProtKB-EC"/>
</dbReference>
<dbReference type="InterPro" id="IPR052739">
    <property type="entry name" value="FAAH2"/>
</dbReference>
<dbReference type="EC" id="3.5.1.4" evidence="2"/>
<reference evidence="2 3" key="1">
    <citation type="submission" date="2015-11" db="EMBL/GenBank/DDBJ databases">
        <title>Genomic analysis of 38 Legionella species identifies large and diverse effector repertoires.</title>
        <authorList>
            <person name="Burstein D."/>
            <person name="Amaro F."/>
            <person name="Zusman T."/>
            <person name="Lifshitz Z."/>
            <person name="Cohen O."/>
            <person name="Gilbert J.A."/>
            <person name="Pupko T."/>
            <person name="Shuman H.A."/>
            <person name="Segal G."/>
        </authorList>
    </citation>
    <scope>NUCLEOTIDE SEQUENCE [LARGE SCALE GENOMIC DNA]</scope>
    <source>
        <strain evidence="2 3">IMVS3376</strain>
    </source>
</reference>
<accession>A0A0W0ZFM8</accession>
<dbReference type="GO" id="GO:0012505">
    <property type="term" value="C:endomembrane system"/>
    <property type="evidence" value="ECO:0007669"/>
    <property type="project" value="TreeGrafter"/>
</dbReference>
<keyword evidence="3" id="KW-1185">Reference proteome</keyword>
<dbReference type="InterPro" id="IPR036928">
    <property type="entry name" value="AS_sf"/>
</dbReference>
<organism evidence="2 3">
    <name type="scientific">Legionella steelei</name>
    <dbReference type="NCBI Taxonomy" id="947033"/>
    <lineage>
        <taxon>Bacteria</taxon>
        <taxon>Pseudomonadati</taxon>
        <taxon>Pseudomonadota</taxon>
        <taxon>Gammaproteobacteria</taxon>
        <taxon>Legionellales</taxon>
        <taxon>Legionellaceae</taxon>
        <taxon>Legionella</taxon>
    </lineage>
</organism>
<dbReference type="RefSeq" id="WP_058510304.1">
    <property type="nucleotide sequence ID" value="NZ_LNYY01000019.1"/>
</dbReference>
<dbReference type="AlphaFoldDB" id="A0A0W0ZFM8"/>
<keyword evidence="2" id="KW-0378">Hydrolase</keyword>
<name>A0A0W0ZFM8_9GAMM</name>
<gene>
    <name evidence="2" type="ORF">Lste_1346</name>
</gene>
<comment type="caution">
    <text evidence="2">The sequence shown here is derived from an EMBL/GenBank/DDBJ whole genome shotgun (WGS) entry which is preliminary data.</text>
</comment>
<dbReference type="SUPFAM" id="SSF75304">
    <property type="entry name" value="Amidase signature (AS) enzymes"/>
    <property type="match status" value="1"/>
</dbReference>
<dbReference type="InterPro" id="IPR023631">
    <property type="entry name" value="Amidase_dom"/>
</dbReference>
<evidence type="ECO:0000313" key="2">
    <source>
        <dbReference type="EMBL" id="KTD68188.1"/>
    </source>
</evidence>
<evidence type="ECO:0000259" key="1">
    <source>
        <dbReference type="Pfam" id="PF01425"/>
    </source>
</evidence>
<dbReference type="Proteomes" id="UP000054926">
    <property type="component" value="Unassembled WGS sequence"/>
</dbReference>
<dbReference type="InterPro" id="IPR020556">
    <property type="entry name" value="Amidase_CS"/>
</dbReference>
<dbReference type="PROSITE" id="PS00571">
    <property type="entry name" value="AMIDASES"/>
    <property type="match status" value="1"/>
</dbReference>
<dbReference type="STRING" id="947033.Lste_1346"/>
<dbReference type="Pfam" id="PF01425">
    <property type="entry name" value="Amidase"/>
    <property type="match status" value="1"/>
</dbReference>
<dbReference type="PATRIC" id="fig|947033.5.peg.1434"/>
<proteinExistence type="predicted"/>
<dbReference type="PANTHER" id="PTHR43372:SF4">
    <property type="entry name" value="FATTY-ACID AMIDE HYDROLASE 2"/>
    <property type="match status" value="1"/>
</dbReference>
<feature type="domain" description="Amidase" evidence="1">
    <location>
        <begin position="32"/>
        <end position="435"/>
    </location>
</feature>
<dbReference type="PANTHER" id="PTHR43372">
    <property type="entry name" value="FATTY-ACID AMIDE HYDROLASE"/>
    <property type="match status" value="1"/>
</dbReference>
<dbReference type="OrthoDB" id="8872210at2"/>
<dbReference type="EMBL" id="LNYY01000019">
    <property type="protein sequence ID" value="KTD68188.1"/>
    <property type="molecule type" value="Genomic_DNA"/>
</dbReference>
<evidence type="ECO:0000313" key="3">
    <source>
        <dbReference type="Proteomes" id="UP000054926"/>
    </source>
</evidence>